<dbReference type="RefSeq" id="WP_148577191.1">
    <property type="nucleotide sequence ID" value="NZ_SDKK01000001.1"/>
</dbReference>
<dbReference type="EMBL" id="SDKK01000001">
    <property type="protein sequence ID" value="TYC62101.1"/>
    <property type="molecule type" value="Genomic_DNA"/>
</dbReference>
<dbReference type="SUPFAM" id="SSF46955">
    <property type="entry name" value="Putative DNA-binding domain"/>
    <property type="match status" value="1"/>
</dbReference>
<dbReference type="AlphaFoldDB" id="A0A6C2D865"/>
<keyword evidence="1" id="KW-0238">DNA-binding</keyword>
<comment type="caution">
    <text evidence="1">The sequence shown here is derived from an EMBL/GenBank/DDBJ whole genome shotgun (WGS) entry which is preliminary data.</text>
</comment>
<sequence length="80" mass="8776">MDQQSNSNLSDKYLDRAEAADYIGKAHGLKVSKNTLQKYVTVGGGPTYRRFGKRAVYLASELDSWVQKKLSAPMCSSSAS</sequence>
<dbReference type="GO" id="GO:0003677">
    <property type="term" value="F:DNA binding"/>
    <property type="evidence" value="ECO:0007669"/>
    <property type="project" value="UniProtKB-KW"/>
</dbReference>
<organism evidence="1 2">
    <name type="scientific">Zoogloea oleivorans</name>
    <dbReference type="NCBI Taxonomy" id="1552750"/>
    <lineage>
        <taxon>Bacteria</taxon>
        <taxon>Pseudomonadati</taxon>
        <taxon>Pseudomonadota</taxon>
        <taxon>Betaproteobacteria</taxon>
        <taxon>Rhodocyclales</taxon>
        <taxon>Zoogloeaceae</taxon>
        <taxon>Zoogloea</taxon>
    </lineage>
</organism>
<accession>A0A6C2D865</accession>
<evidence type="ECO:0000313" key="2">
    <source>
        <dbReference type="Proteomes" id="UP000389128"/>
    </source>
</evidence>
<protein>
    <submittedName>
        <fullName evidence="1">DNA-binding protein</fullName>
    </submittedName>
</protein>
<dbReference type="OrthoDB" id="9806994at2"/>
<name>A0A6C2D865_9RHOO</name>
<dbReference type="InterPro" id="IPR009061">
    <property type="entry name" value="DNA-bd_dom_put_sf"/>
</dbReference>
<gene>
    <name evidence="1" type="ORF">ETQ85_00645</name>
</gene>
<keyword evidence="2" id="KW-1185">Reference proteome</keyword>
<reference evidence="1 2" key="1">
    <citation type="submission" date="2019-01" db="EMBL/GenBank/DDBJ databases">
        <title>Zoogloea oleivorans genome sequencing and assembly.</title>
        <authorList>
            <person name="Tancsics A."/>
            <person name="Farkas M."/>
            <person name="Kriszt B."/>
            <person name="Maroti G."/>
            <person name="Horvath B."/>
        </authorList>
    </citation>
    <scope>NUCLEOTIDE SEQUENCE [LARGE SCALE GENOMIC DNA]</scope>
    <source>
        <strain evidence="1 2">Buc</strain>
    </source>
</reference>
<proteinExistence type="predicted"/>
<evidence type="ECO:0000313" key="1">
    <source>
        <dbReference type="EMBL" id="TYC62101.1"/>
    </source>
</evidence>
<dbReference type="Proteomes" id="UP000389128">
    <property type="component" value="Unassembled WGS sequence"/>
</dbReference>